<dbReference type="SUPFAM" id="SSF50965">
    <property type="entry name" value="Galactose oxidase, central domain"/>
    <property type="match status" value="1"/>
</dbReference>
<dbReference type="EC" id="2.1.1.290" evidence="5"/>
<evidence type="ECO:0000256" key="1">
    <source>
        <dbReference type="ARBA" id="ARBA00001806"/>
    </source>
</evidence>
<evidence type="ECO:0000256" key="14">
    <source>
        <dbReference type="SAM" id="MobiDB-lite"/>
    </source>
</evidence>
<dbReference type="Pfam" id="PF04072">
    <property type="entry name" value="LCM"/>
    <property type="match status" value="1"/>
</dbReference>
<dbReference type="Gene3D" id="2.120.10.80">
    <property type="entry name" value="Kelch-type beta propeller"/>
    <property type="match status" value="1"/>
</dbReference>
<dbReference type="Gene3D" id="3.40.50.150">
    <property type="entry name" value="Vaccinia Virus protein VP39"/>
    <property type="match status" value="1"/>
</dbReference>
<dbReference type="InterPro" id="IPR015915">
    <property type="entry name" value="Kelch-typ_b-propeller"/>
</dbReference>
<dbReference type="GO" id="GO:0030488">
    <property type="term" value="P:tRNA methylation"/>
    <property type="evidence" value="ECO:0007669"/>
    <property type="project" value="TreeGrafter"/>
</dbReference>
<evidence type="ECO:0000256" key="6">
    <source>
        <dbReference type="ARBA" id="ARBA00018045"/>
    </source>
</evidence>
<evidence type="ECO:0000256" key="2">
    <source>
        <dbReference type="ARBA" id="ARBA00004797"/>
    </source>
</evidence>
<keyword evidence="10" id="KW-0819">tRNA processing</keyword>
<dbReference type="InterPro" id="IPR011043">
    <property type="entry name" value="Gal_Oxase/kelch_b-propeller"/>
</dbReference>
<evidence type="ECO:0000256" key="11">
    <source>
        <dbReference type="ARBA" id="ARBA00029750"/>
    </source>
</evidence>
<evidence type="ECO:0000256" key="9">
    <source>
        <dbReference type="ARBA" id="ARBA00022691"/>
    </source>
</evidence>
<dbReference type="GO" id="GO:0008175">
    <property type="term" value="F:tRNA methyltransferase activity"/>
    <property type="evidence" value="ECO:0007669"/>
    <property type="project" value="TreeGrafter"/>
</dbReference>
<comment type="catalytic activity">
    <reaction evidence="13">
        <text>7-[(3S)-(3-amino-3-methoxycarbonyl)propyl]wyosine(37) in tRNA(Phe) + S-adenosyl-L-methionine + CO2 = wybutosine(37) in tRNA(Phe) + S-adenosyl-L-homocysteine + 2 H(+)</text>
        <dbReference type="Rhea" id="RHEA:37119"/>
        <dbReference type="Rhea" id="RHEA-COMP:11844"/>
        <dbReference type="Rhea" id="RHEA-COMP:11847"/>
        <dbReference type="ChEBI" id="CHEBI:15378"/>
        <dbReference type="ChEBI" id="CHEBI:16526"/>
        <dbReference type="ChEBI" id="CHEBI:57856"/>
        <dbReference type="ChEBI" id="CHEBI:59789"/>
        <dbReference type="ChEBI" id="CHEBI:73544"/>
        <dbReference type="ChEBI" id="CHEBI:74275"/>
        <dbReference type="EC" id="2.3.1.231"/>
    </reaction>
</comment>
<evidence type="ECO:0000256" key="12">
    <source>
        <dbReference type="ARBA" id="ARBA00030847"/>
    </source>
</evidence>
<feature type="region of interest" description="Disordered" evidence="14">
    <location>
        <begin position="1"/>
        <end position="22"/>
    </location>
</feature>
<sequence length="687" mass="77135">MKADASGDVPVPTAKQLRQLEKRERRKKYADLAIQGTNNSSITSKRSVEKLYLTKLGTNRNVDPSKEDIEYFKYFVSKPFRRSPCINRGYWLRIHAIKSRIDCILAQTRGAVCIVNLGCGYDPLPFQLLDPENVDNVRHGGRLSFIDLDYNDLIHNKIGIICRATELVKIVGQYKGAEGALHHFEAGKYMMASCDMNDQIAFKSVLKRADLDHPEIVKIFIAEVSLAYMEGRKADEIVSSCSAFPNSHFLMLEQLLPAGPHEAFSRQMLRHFIKNDSPLQTVTTYPTLAAQKERFETLGFPTVNHGSMFDLWNTVDENVRRQIEDVEVFDELEEFLLFCHHYMICHGTNSAINIFPKLLKPSFGVFSEVLKLRMNFLSSPSSAEGFWRRKFGASAVVGNKMIYAAGCSNARRNDISSYSFLSRSWTDVTPEAKLAPRMCHTLTALSERLAVMIGGRGGPSKPCSEVWLLKEDENDGWHWIKRKDLPEERFRHEACALNAHQMLIYGGVTEGPVALIYDLNDDMFYDTKIDDILPKLISPGFAYDPVQQVGAIVGGQRSNGEISDELIVFECNPARKQVFVKATFKNSYFSRFGSKALFVSSQKVLIGGGVSPWVLFDHLTTFIEVNIATGSVALVEIPPLIWKDDAPMLVGFEMQKDPTGRVLVFGGGAVCYGFGAVWNRALSLDIT</sequence>
<dbReference type="OrthoDB" id="47172at2759"/>
<dbReference type="SUPFAM" id="SSF53335">
    <property type="entry name" value="S-adenosyl-L-methionine-dependent methyltransferases"/>
    <property type="match status" value="1"/>
</dbReference>
<protein>
    <recommendedName>
        <fullName evidence="6">tRNA wybutosine-synthesizing protein 4</fullName>
        <ecNumber evidence="5">2.1.1.290</ecNumber>
        <ecNumber evidence="4">2.3.1.231</ecNumber>
    </recommendedName>
    <alternativeName>
        <fullName evidence="12">tRNA(Phe) (7-(3-amino-3-(methoxycarbonyl)propyl)wyosine(37)-N)-methoxycarbonyltransferase</fullName>
    </alternativeName>
    <alternativeName>
        <fullName evidence="11">tRNA(Phe) (7-(3-amino-3-carboxypropyl)wyosine(37)-O)-methyltransferase</fullName>
    </alternativeName>
</protein>
<name>A0A1G4IZL6_9SACH</name>
<keyword evidence="9" id="KW-0949">S-adenosyl-L-methionine</keyword>
<evidence type="ECO:0000313" key="16">
    <source>
        <dbReference type="Proteomes" id="UP000191024"/>
    </source>
</evidence>
<evidence type="ECO:0000256" key="7">
    <source>
        <dbReference type="ARBA" id="ARBA00022603"/>
    </source>
</evidence>
<dbReference type="AlphaFoldDB" id="A0A1G4IZL6"/>
<keyword evidence="8" id="KW-0808">Transferase</keyword>
<dbReference type="InterPro" id="IPR029063">
    <property type="entry name" value="SAM-dependent_MTases_sf"/>
</dbReference>
<comment type="similarity">
    <text evidence="3">Belongs to the methyltransferase superfamily. LCMT family.</text>
</comment>
<dbReference type="UniPathway" id="UPA00375"/>
<dbReference type="EMBL" id="LT598466">
    <property type="protein sequence ID" value="SCU82728.1"/>
    <property type="molecule type" value="Genomic_DNA"/>
</dbReference>
<gene>
    <name evidence="15" type="ORF">LAMI_0C00650G</name>
</gene>
<comment type="pathway">
    <text evidence="2">tRNA modification; wybutosine-tRNA(Phe) biosynthesis.</text>
</comment>
<evidence type="ECO:0000256" key="5">
    <source>
        <dbReference type="ARBA" id="ARBA00012779"/>
    </source>
</evidence>
<proteinExistence type="inferred from homology"/>
<evidence type="ECO:0000256" key="10">
    <source>
        <dbReference type="ARBA" id="ARBA00022694"/>
    </source>
</evidence>
<dbReference type="Proteomes" id="UP000191024">
    <property type="component" value="Chromosome C"/>
</dbReference>
<reference evidence="16" key="1">
    <citation type="submission" date="2016-03" db="EMBL/GenBank/DDBJ databases">
        <authorList>
            <person name="Devillers H."/>
        </authorList>
    </citation>
    <scope>NUCLEOTIDE SEQUENCE [LARGE SCALE GENOMIC DNA]</scope>
</reference>
<keyword evidence="7" id="KW-0489">Methyltransferase</keyword>
<evidence type="ECO:0000313" key="15">
    <source>
        <dbReference type="EMBL" id="SCU82728.1"/>
    </source>
</evidence>
<evidence type="ECO:0000256" key="13">
    <source>
        <dbReference type="ARBA" id="ARBA00049250"/>
    </source>
</evidence>
<dbReference type="EC" id="2.3.1.231" evidence="4"/>
<evidence type="ECO:0000256" key="4">
    <source>
        <dbReference type="ARBA" id="ARBA00012155"/>
    </source>
</evidence>
<dbReference type="PANTHER" id="PTHR46529:SF1">
    <property type="entry name" value="TRNA WYBUTOSINE-SYNTHESIZING PROTEIN 4"/>
    <property type="match status" value="1"/>
</dbReference>
<dbReference type="InterPro" id="IPR007213">
    <property type="entry name" value="Ppm1/Ppm2/Tcmp"/>
</dbReference>
<comment type="catalytic activity">
    <reaction evidence="1">
        <text>7-[(3S)-3-amino-3-carboxypropyl]wyosine(37) in tRNA(Phe) + S-adenosyl-L-methionine = 7-[(3S)-(3-amino-3-methoxycarbonyl)propyl]wyosine(37) in tRNA(Phe) + S-adenosyl-L-homocysteine</text>
        <dbReference type="Rhea" id="RHEA:36903"/>
        <dbReference type="Rhea" id="RHEA-COMP:10379"/>
        <dbReference type="Rhea" id="RHEA-COMP:11844"/>
        <dbReference type="ChEBI" id="CHEBI:57856"/>
        <dbReference type="ChEBI" id="CHEBI:59789"/>
        <dbReference type="ChEBI" id="CHEBI:73543"/>
        <dbReference type="ChEBI" id="CHEBI:74275"/>
        <dbReference type="EC" id="2.1.1.290"/>
    </reaction>
</comment>
<dbReference type="GO" id="GO:0031591">
    <property type="term" value="P:wybutosine biosynthetic process"/>
    <property type="evidence" value="ECO:0007669"/>
    <property type="project" value="TreeGrafter"/>
</dbReference>
<evidence type="ECO:0000256" key="8">
    <source>
        <dbReference type="ARBA" id="ARBA00022679"/>
    </source>
</evidence>
<evidence type="ECO:0000256" key="3">
    <source>
        <dbReference type="ARBA" id="ARBA00010703"/>
    </source>
</evidence>
<accession>A0A1G4IZL6</accession>
<dbReference type="STRING" id="1230905.A0A1G4IZL6"/>
<dbReference type="Pfam" id="PF13418">
    <property type="entry name" value="Beta-prop_TYW4"/>
    <property type="match status" value="1"/>
</dbReference>
<keyword evidence="16" id="KW-1185">Reference proteome</keyword>
<organism evidence="15 16">
    <name type="scientific">Lachancea mirantina</name>
    <dbReference type="NCBI Taxonomy" id="1230905"/>
    <lineage>
        <taxon>Eukaryota</taxon>
        <taxon>Fungi</taxon>
        <taxon>Dikarya</taxon>
        <taxon>Ascomycota</taxon>
        <taxon>Saccharomycotina</taxon>
        <taxon>Saccharomycetes</taxon>
        <taxon>Saccharomycetales</taxon>
        <taxon>Saccharomycetaceae</taxon>
        <taxon>Lachancea</taxon>
    </lineage>
</organism>
<dbReference type="PANTHER" id="PTHR46529">
    <property type="entry name" value="TRNA WYBUTOSINE-SYNTHESIZING PROTEIN 4"/>
    <property type="match status" value="1"/>
</dbReference>